<feature type="transmembrane region" description="Helical" evidence="8">
    <location>
        <begin position="295"/>
        <end position="317"/>
    </location>
</feature>
<accession>A0ABY5Y163</accession>
<protein>
    <recommendedName>
        <fullName evidence="11">Magnesium transport protein CorA</fullName>
    </recommendedName>
</protein>
<dbReference type="Proteomes" id="UP001058120">
    <property type="component" value="Chromosome"/>
</dbReference>
<evidence type="ECO:0008006" key="11">
    <source>
        <dbReference type="Google" id="ProtNLM"/>
    </source>
</evidence>
<dbReference type="InterPro" id="IPR002523">
    <property type="entry name" value="MgTranspt_CorA/ZnTranspt_ZntB"/>
</dbReference>
<evidence type="ECO:0000256" key="8">
    <source>
        <dbReference type="SAM" id="Phobius"/>
    </source>
</evidence>
<dbReference type="RefSeq" id="WP_334315503.1">
    <property type="nucleotide sequence ID" value="NZ_CP065938.1"/>
</dbReference>
<reference evidence="9" key="1">
    <citation type="submission" date="2020-12" db="EMBL/GenBank/DDBJ databases">
        <title>Taurinivorans muris gen. nov., sp. nov., fundamental and realized metabolic niche of a ubiquitous sulfidogenic bacterium in the murine intestine.</title>
        <authorList>
            <person name="Ye H."/>
            <person name="Hanson B.T."/>
            <person name="Loy A."/>
        </authorList>
    </citation>
    <scope>NUCLEOTIDE SEQUENCE</scope>
    <source>
        <strain evidence="9">LT0009</strain>
    </source>
</reference>
<organism evidence="9 10">
    <name type="scientific">Taurinivorans muris</name>
    <dbReference type="NCBI Taxonomy" id="2787751"/>
    <lineage>
        <taxon>Bacteria</taxon>
        <taxon>Pseudomonadati</taxon>
        <taxon>Thermodesulfobacteriota</taxon>
        <taxon>Desulfovibrionia</taxon>
        <taxon>Desulfovibrionales</taxon>
        <taxon>Desulfovibrionaceae</taxon>
        <taxon>Taurinivorans</taxon>
    </lineage>
</organism>
<evidence type="ECO:0000313" key="10">
    <source>
        <dbReference type="Proteomes" id="UP001058120"/>
    </source>
</evidence>
<dbReference type="SUPFAM" id="SSF143865">
    <property type="entry name" value="CorA soluble domain-like"/>
    <property type="match status" value="1"/>
</dbReference>
<comment type="subcellular location">
    <subcellularLocation>
        <location evidence="1">Cell membrane</location>
        <topology evidence="1">Multi-pass membrane protein</topology>
    </subcellularLocation>
</comment>
<proteinExistence type="inferred from homology"/>
<dbReference type="InterPro" id="IPR045863">
    <property type="entry name" value="CorA_TM1_TM2"/>
</dbReference>
<dbReference type="Gene3D" id="1.20.58.340">
    <property type="entry name" value="Magnesium transport protein CorA, transmembrane region"/>
    <property type="match status" value="1"/>
</dbReference>
<comment type="similarity">
    <text evidence="2">Belongs to the CorA metal ion transporter (MIT) (TC 1.A.35) family.</text>
</comment>
<keyword evidence="5 8" id="KW-0812">Transmembrane</keyword>
<dbReference type="PANTHER" id="PTHR46494">
    <property type="entry name" value="CORA FAMILY METAL ION TRANSPORTER (EUROFUNG)"/>
    <property type="match status" value="1"/>
</dbReference>
<feature type="transmembrane region" description="Helical" evidence="8">
    <location>
        <begin position="263"/>
        <end position="283"/>
    </location>
</feature>
<evidence type="ECO:0000256" key="5">
    <source>
        <dbReference type="ARBA" id="ARBA00022692"/>
    </source>
</evidence>
<keyword evidence="7 8" id="KW-0472">Membrane</keyword>
<name>A0ABY5Y163_9BACT</name>
<evidence type="ECO:0000256" key="3">
    <source>
        <dbReference type="ARBA" id="ARBA00022448"/>
    </source>
</evidence>
<evidence type="ECO:0000313" key="9">
    <source>
        <dbReference type="EMBL" id="UWX05910.1"/>
    </source>
</evidence>
<evidence type="ECO:0000256" key="2">
    <source>
        <dbReference type="ARBA" id="ARBA00009765"/>
    </source>
</evidence>
<evidence type="ECO:0000256" key="4">
    <source>
        <dbReference type="ARBA" id="ARBA00022475"/>
    </source>
</evidence>
<dbReference type="SUPFAM" id="SSF144083">
    <property type="entry name" value="Magnesium transport protein CorA, transmembrane region"/>
    <property type="match status" value="1"/>
</dbReference>
<dbReference type="InterPro" id="IPR045861">
    <property type="entry name" value="CorA_cytoplasmic_dom"/>
</dbReference>
<keyword evidence="10" id="KW-1185">Reference proteome</keyword>
<evidence type="ECO:0000256" key="1">
    <source>
        <dbReference type="ARBA" id="ARBA00004651"/>
    </source>
</evidence>
<gene>
    <name evidence="9" type="ORF">JBF11_00855</name>
</gene>
<keyword evidence="4" id="KW-1003">Cell membrane</keyword>
<dbReference type="Pfam" id="PF01544">
    <property type="entry name" value="CorA"/>
    <property type="match status" value="1"/>
</dbReference>
<evidence type="ECO:0000256" key="7">
    <source>
        <dbReference type="ARBA" id="ARBA00023136"/>
    </source>
</evidence>
<dbReference type="PANTHER" id="PTHR46494:SF1">
    <property type="entry name" value="CORA FAMILY METAL ION TRANSPORTER (EUROFUNG)"/>
    <property type="match status" value="1"/>
</dbReference>
<evidence type="ECO:0000256" key="6">
    <source>
        <dbReference type="ARBA" id="ARBA00022989"/>
    </source>
</evidence>
<keyword evidence="6 8" id="KW-1133">Transmembrane helix</keyword>
<sequence>MDKKVVFIHNNICKETGQEVVLEELFVEQSQNLYWVNYEISTDDEWEKLLAALPLSEFEQRFFTDKKAFPRVEVVQATGLYLRIPTSNRWEETTYFIHLVLLGNIVLTITKSEGETLDKAYQQLQAGVKLEGKEGIFLLMYLLEGIEEHLINNYLEARSIINSFIKSLESIPDDQDNDNVVKIKGRLMNITGQCEEFLFACTLLRTVISVSFFPAHTKKLLNDILDTLAHVEQSMHKLDKHLEDQLHRIDSHFRELSDKRLRILTVLSSIFLPLTFISSLYGMNFEHMPEYGYEYAYPICLGIMLFIGLGMIVYYAVKGWFH</sequence>
<dbReference type="EMBL" id="CP065938">
    <property type="protein sequence ID" value="UWX05910.1"/>
    <property type="molecule type" value="Genomic_DNA"/>
</dbReference>
<keyword evidence="3" id="KW-0813">Transport</keyword>